<dbReference type="GO" id="GO:0004842">
    <property type="term" value="F:ubiquitin-protein transferase activity"/>
    <property type="evidence" value="ECO:0007669"/>
    <property type="project" value="InterPro"/>
</dbReference>
<feature type="region of interest" description="Disordered" evidence="1">
    <location>
        <begin position="29"/>
        <end position="75"/>
    </location>
</feature>
<evidence type="ECO:0000313" key="2">
    <source>
        <dbReference type="EMBL" id="CAB3979318.1"/>
    </source>
</evidence>
<organism evidence="2 3">
    <name type="scientific">Paramuricea clavata</name>
    <name type="common">Red gorgonian</name>
    <name type="synonym">Violescent sea-whip</name>
    <dbReference type="NCBI Taxonomy" id="317549"/>
    <lineage>
        <taxon>Eukaryota</taxon>
        <taxon>Metazoa</taxon>
        <taxon>Cnidaria</taxon>
        <taxon>Anthozoa</taxon>
        <taxon>Octocorallia</taxon>
        <taxon>Malacalcyonacea</taxon>
        <taxon>Plexauridae</taxon>
        <taxon>Paramuricea</taxon>
    </lineage>
</organism>
<name>A0A6S7FJ70_PARCT</name>
<keyword evidence="3" id="KW-1185">Reference proteome</keyword>
<feature type="compositionally biased region" description="Low complexity" evidence="1">
    <location>
        <begin position="65"/>
        <end position="75"/>
    </location>
</feature>
<dbReference type="AlphaFoldDB" id="A0A6S7FJ70"/>
<accession>A0A6S7FJ70</accession>
<dbReference type="EMBL" id="CACRXK020000186">
    <property type="protein sequence ID" value="CAB3979318.1"/>
    <property type="molecule type" value="Genomic_DNA"/>
</dbReference>
<evidence type="ECO:0000313" key="3">
    <source>
        <dbReference type="Proteomes" id="UP001152795"/>
    </source>
</evidence>
<feature type="compositionally biased region" description="Polar residues" evidence="1">
    <location>
        <begin position="29"/>
        <end position="41"/>
    </location>
</feature>
<dbReference type="Gene3D" id="3.90.1750.10">
    <property type="entry name" value="Hect, E3 ligase catalytic domains"/>
    <property type="match status" value="1"/>
</dbReference>
<dbReference type="InterPro" id="IPR003892">
    <property type="entry name" value="CUE"/>
</dbReference>
<dbReference type="GO" id="GO:0043130">
    <property type="term" value="F:ubiquitin binding"/>
    <property type="evidence" value="ECO:0007669"/>
    <property type="project" value="InterPro"/>
</dbReference>
<feature type="region of interest" description="Disordered" evidence="1">
    <location>
        <begin position="261"/>
        <end position="302"/>
    </location>
</feature>
<proteinExistence type="predicted"/>
<comment type="caution">
    <text evidence="2">The sequence shown here is derived from an EMBL/GenBank/DDBJ whole genome shotgun (WGS) entry which is preliminary data.</text>
</comment>
<feature type="compositionally biased region" description="Polar residues" evidence="1">
    <location>
        <begin position="273"/>
        <end position="290"/>
    </location>
</feature>
<dbReference type="PROSITE" id="PS51140">
    <property type="entry name" value="CUE"/>
    <property type="match status" value="1"/>
</dbReference>
<dbReference type="GO" id="GO:0016874">
    <property type="term" value="F:ligase activity"/>
    <property type="evidence" value="ECO:0007669"/>
    <property type="project" value="UniProtKB-KW"/>
</dbReference>
<dbReference type="SUPFAM" id="SSF56204">
    <property type="entry name" value="Hect, E3 ligase catalytic domain"/>
    <property type="match status" value="1"/>
</dbReference>
<dbReference type="OrthoDB" id="5989491at2759"/>
<feature type="compositionally biased region" description="Low complexity" evidence="1">
    <location>
        <begin position="42"/>
        <end position="54"/>
    </location>
</feature>
<evidence type="ECO:0000256" key="1">
    <source>
        <dbReference type="SAM" id="MobiDB-lite"/>
    </source>
</evidence>
<keyword evidence="2" id="KW-0436">Ligase</keyword>
<dbReference type="Proteomes" id="UP001152795">
    <property type="component" value="Unassembled WGS sequence"/>
</dbReference>
<protein>
    <submittedName>
        <fullName evidence="2">E3 ubiquitin- ligase UPL2-like</fullName>
    </submittedName>
</protein>
<gene>
    <name evidence="2" type="ORF">PACLA_8A040860</name>
</gene>
<dbReference type="InterPro" id="IPR035983">
    <property type="entry name" value="Hect_E3_ubiquitin_ligase"/>
</dbReference>
<sequence length="746" mass="83109">MEKEGSENTPYDQAVNLINQALDVLKNTSGNQQTGSCSSVHSTPKAASTPPSSTCLSAPSALSKTPMTPLTPTLRPTEMSRLFPFFGSRGRATNSRQRNSPYMQFKPKESWTHTFVCLSDIEEDQIPSKERKRVLKEGGLGEKKLIFSDKNGSFQHVKTTLEKEYPSLKDLEGAFEILRSGGSRRMLQVIPIPPVGYTVPALKYALGQAIAYIRPLQKNLQLSACFKQPGGKIDLNSAPSVTCVNCGEIIPIPALRKHEEECNGGPSGKIEVNQETSPQQSVEIESTSPDNEVVDTESTESRPIKNDVVDLTTNPDDSQKLASILDMFPDKSYREVQRKFSEIGSVEGTVTALLDDDEDDLMASVFDSPLPVTLSSFKHRWLNSNSMQSIVIDHHSPRPLRDIFKLHKKGLNIRAIPDVEFKGEDGTDASGPTREYFHLSMSLLTAGDSSIQLFEGQNDHLMPIHCVESLDSMLFYYTGVMISHSFLHDGYPLVGLSKAAVAYIITGSIYEAIPFLSIEDVPDYEIRQMLEKVRDANTDEMFKELNENEAIVTMLTAAGFVNKLLTSTNRDAALESAMLHHTLIVRKLEMDDIRRGMETIQLAMFLNRNKELWGSSHVFPQSSQVIVLAESLEKKLVLHSSVKQDDLNEQEKLAFEWCKEYVRCLPVHAEDDYVPTTGMFLQFVLGSPQYPTQPVYVKFNRKEKSLPDPESCLGILSLHVNASSFADFKKKMDATLSAQATGYGRF</sequence>
<reference evidence="2" key="1">
    <citation type="submission" date="2020-04" db="EMBL/GenBank/DDBJ databases">
        <authorList>
            <person name="Alioto T."/>
            <person name="Alioto T."/>
            <person name="Gomez Garrido J."/>
        </authorList>
    </citation>
    <scope>NUCLEOTIDE SEQUENCE</scope>
    <source>
        <strain evidence="2">A484AB</strain>
    </source>
</reference>